<feature type="repeat" description="ANK" evidence="1">
    <location>
        <begin position="82"/>
        <end position="118"/>
    </location>
</feature>
<evidence type="ECO:0000313" key="3">
    <source>
        <dbReference type="Proteomes" id="UP001482154"/>
    </source>
</evidence>
<organism evidence="2 3">
    <name type="scientific">Anaerostipes amylophilus</name>
    <dbReference type="NCBI Taxonomy" id="2981779"/>
    <lineage>
        <taxon>Bacteria</taxon>
        <taxon>Bacillati</taxon>
        <taxon>Bacillota</taxon>
        <taxon>Clostridia</taxon>
        <taxon>Lachnospirales</taxon>
        <taxon>Lachnospiraceae</taxon>
        <taxon>Anaerostipes</taxon>
    </lineage>
</organism>
<sequence>MKKISIIVLIMIMFYVAANMVWLKVVNNNIDEYLDKDNVSRELISYESKKTNLEYYIITCNYKGVEKKLNQGEKVNQIFKKSGKTPLMIAATLPDFKDAIKMSQILIKEGADVNKRDIYGANVLFYVGYYDYEKRTSEENIKLLKYYIDKDAEINIRVDGVDNDGNLKKNGKRISLIQFYKDKKMEKEAKFLSESVK</sequence>
<dbReference type="InterPro" id="IPR036770">
    <property type="entry name" value="Ankyrin_rpt-contain_sf"/>
</dbReference>
<dbReference type="InterPro" id="IPR002110">
    <property type="entry name" value="Ankyrin_rpt"/>
</dbReference>
<dbReference type="PROSITE" id="PS50297">
    <property type="entry name" value="ANK_REP_REGION"/>
    <property type="match status" value="1"/>
</dbReference>
<accession>A0ABV1ITZ3</accession>
<keyword evidence="3" id="KW-1185">Reference proteome</keyword>
<comment type="caution">
    <text evidence="2">The sequence shown here is derived from an EMBL/GenBank/DDBJ whole genome shotgun (WGS) entry which is preliminary data.</text>
</comment>
<proteinExistence type="predicted"/>
<dbReference type="SUPFAM" id="SSF48403">
    <property type="entry name" value="Ankyrin repeat"/>
    <property type="match status" value="1"/>
</dbReference>
<reference evidence="2 3" key="1">
    <citation type="submission" date="2024-04" db="EMBL/GenBank/DDBJ databases">
        <title>Human intestinal bacterial collection.</title>
        <authorList>
            <person name="Pauvert C."/>
            <person name="Hitch T.C.A."/>
            <person name="Clavel T."/>
        </authorList>
    </citation>
    <scope>NUCLEOTIDE SEQUENCE [LARGE SCALE GENOMIC DNA]</scope>
    <source>
        <strain evidence="2 3">CLA-AA-H249</strain>
    </source>
</reference>
<evidence type="ECO:0008006" key="4">
    <source>
        <dbReference type="Google" id="ProtNLM"/>
    </source>
</evidence>
<protein>
    <recommendedName>
        <fullName evidence="4">Ankyrin repeat domain-containing protein</fullName>
    </recommendedName>
</protein>
<gene>
    <name evidence="2" type="ORF">AAAU51_02420</name>
</gene>
<dbReference type="EMBL" id="JBBNIN010000002">
    <property type="protein sequence ID" value="MEQ2710031.1"/>
    <property type="molecule type" value="Genomic_DNA"/>
</dbReference>
<name>A0ABV1ITZ3_9FIRM</name>
<dbReference type="Gene3D" id="1.25.40.20">
    <property type="entry name" value="Ankyrin repeat-containing domain"/>
    <property type="match status" value="1"/>
</dbReference>
<evidence type="ECO:0000313" key="2">
    <source>
        <dbReference type="EMBL" id="MEQ2710031.1"/>
    </source>
</evidence>
<keyword evidence="1" id="KW-0040">ANK repeat</keyword>
<dbReference type="Pfam" id="PF00023">
    <property type="entry name" value="Ank"/>
    <property type="match status" value="1"/>
</dbReference>
<dbReference type="Proteomes" id="UP001482154">
    <property type="component" value="Unassembled WGS sequence"/>
</dbReference>
<dbReference type="PROSITE" id="PS50088">
    <property type="entry name" value="ANK_REPEAT"/>
    <property type="match status" value="1"/>
</dbReference>
<dbReference type="RefSeq" id="WP_349110272.1">
    <property type="nucleotide sequence ID" value="NZ_JBBNIN010000002.1"/>
</dbReference>
<evidence type="ECO:0000256" key="1">
    <source>
        <dbReference type="PROSITE-ProRule" id="PRU00023"/>
    </source>
</evidence>